<keyword evidence="3 6" id="KW-1133">Transmembrane helix</keyword>
<evidence type="ECO:0000256" key="5">
    <source>
        <dbReference type="SAM" id="MobiDB-lite"/>
    </source>
</evidence>
<comment type="subcellular location">
    <subcellularLocation>
        <location evidence="1">Membrane</location>
        <topology evidence="1">Multi-pass membrane protein</topology>
    </subcellularLocation>
</comment>
<accession>A0ABP8S042</accession>
<evidence type="ECO:0000256" key="6">
    <source>
        <dbReference type="SAM" id="Phobius"/>
    </source>
</evidence>
<name>A0ABP8S042_9PSEU</name>
<keyword evidence="10" id="KW-1185">Reference proteome</keyword>
<feature type="compositionally biased region" description="Basic and acidic residues" evidence="5">
    <location>
        <begin position="26"/>
        <end position="46"/>
    </location>
</feature>
<gene>
    <name evidence="9" type="ORF">GCM10023175_55150</name>
</gene>
<evidence type="ECO:0000259" key="8">
    <source>
        <dbReference type="Pfam" id="PF08044"/>
    </source>
</evidence>
<protein>
    <recommendedName>
        <fullName evidence="11">TM2 domain-containing protein</fullName>
    </recommendedName>
</protein>
<dbReference type="Pfam" id="PF08044">
    <property type="entry name" value="DUF1707"/>
    <property type="match status" value="1"/>
</dbReference>
<proteinExistence type="predicted"/>
<evidence type="ECO:0000313" key="9">
    <source>
        <dbReference type="EMBL" id="GAA4555253.1"/>
    </source>
</evidence>
<dbReference type="Pfam" id="PF05154">
    <property type="entry name" value="TM2"/>
    <property type="match status" value="1"/>
</dbReference>
<organism evidence="9 10">
    <name type="scientific">Pseudonocardia xishanensis</name>
    <dbReference type="NCBI Taxonomy" id="630995"/>
    <lineage>
        <taxon>Bacteria</taxon>
        <taxon>Bacillati</taxon>
        <taxon>Actinomycetota</taxon>
        <taxon>Actinomycetes</taxon>
        <taxon>Pseudonocardiales</taxon>
        <taxon>Pseudonocardiaceae</taxon>
        <taxon>Pseudonocardia</taxon>
    </lineage>
</organism>
<feature type="region of interest" description="Disordered" evidence="5">
    <location>
        <begin position="1"/>
        <end position="47"/>
    </location>
</feature>
<feature type="domain" description="TM2" evidence="7">
    <location>
        <begin position="181"/>
        <end position="233"/>
    </location>
</feature>
<sequence>MTANLLSCPPPRAGTVGEVTEPEPSPPEHRPERPPMRIGHAEREESAQVLAEHFSHGRIDGAEYEERVTLVWAARTTVDLGPVFADLPGPHPAVLLRPENSPATPPTGGAMTPYGPPAGLAGYPGPVGPPAWGGHTGAPTYGAAGLPAPGYSSGLPAYGHPQPFDPAPYGREPGTGAPYSDKSKVTAGVLQLFLGGAGIGRFYTGHTAIAVAQLIVTLVTFGLGAVWGFVDGIVILASRSTDDRGRPLRP</sequence>
<evidence type="ECO:0000256" key="3">
    <source>
        <dbReference type="ARBA" id="ARBA00022989"/>
    </source>
</evidence>
<dbReference type="InterPro" id="IPR007829">
    <property type="entry name" value="TM2"/>
</dbReference>
<evidence type="ECO:0000256" key="2">
    <source>
        <dbReference type="ARBA" id="ARBA00022692"/>
    </source>
</evidence>
<dbReference type="EMBL" id="BAABGT010000091">
    <property type="protein sequence ID" value="GAA4555253.1"/>
    <property type="molecule type" value="Genomic_DNA"/>
</dbReference>
<reference evidence="10" key="1">
    <citation type="journal article" date="2019" name="Int. J. Syst. Evol. Microbiol.">
        <title>The Global Catalogue of Microorganisms (GCM) 10K type strain sequencing project: providing services to taxonomists for standard genome sequencing and annotation.</title>
        <authorList>
            <consortium name="The Broad Institute Genomics Platform"/>
            <consortium name="The Broad Institute Genome Sequencing Center for Infectious Disease"/>
            <person name="Wu L."/>
            <person name="Ma J."/>
        </authorList>
    </citation>
    <scope>NUCLEOTIDE SEQUENCE [LARGE SCALE GENOMIC DNA]</scope>
    <source>
        <strain evidence="10">JCM 17906</strain>
    </source>
</reference>
<evidence type="ECO:0008006" key="11">
    <source>
        <dbReference type="Google" id="ProtNLM"/>
    </source>
</evidence>
<keyword evidence="2 6" id="KW-0812">Transmembrane</keyword>
<evidence type="ECO:0000256" key="4">
    <source>
        <dbReference type="ARBA" id="ARBA00023136"/>
    </source>
</evidence>
<dbReference type="Proteomes" id="UP001501598">
    <property type="component" value="Unassembled WGS sequence"/>
</dbReference>
<keyword evidence="4 6" id="KW-0472">Membrane</keyword>
<evidence type="ECO:0000259" key="7">
    <source>
        <dbReference type="Pfam" id="PF05154"/>
    </source>
</evidence>
<evidence type="ECO:0000256" key="1">
    <source>
        <dbReference type="ARBA" id="ARBA00004141"/>
    </source>
</evidence>
<feature type="domain" description="DUF1707" evidence="8">
    <location>
        <begin position="36"/>
        <end position="88"/>
    </location>
</feature>
<dbReference type="InterPro" id="IPR012551">
    <property type="entry name" value="DUF1707_SHOCT-like"/>
</dbReference>
<evidence type="ECO:0000313" key="10">
    <source>
        <dbReference type="Proteomes" id="UP001501598"/>
    </source>
</evidence>
<feature type="transmembrane region" description="Helical" evidence="6">
    <location>
        <begin position="209"/>
        <end position="237"/>
    </location>
</feature>
<comment type="caution">
    <text evidence="9">The sequence shown here is derived from an EMBL/GenBank/DDBJ whole genome shotgun (WGS) entry which is preliminary data.</text>
</comment>